<feature type="compositionally biased region" description="Acidic residues" evidence="1">
    <location>
        <begin position="152"/>
        <end position="169"/>
    </location>
</feature>
<organism evidence="2 3">
    <name type="scientific">Apiospora kogelbergensis</name>
    <dbReference type="NCBI Taxonomy" id="1337665"/>
    <lineage>
        <taxon>Eukaryota</taxon>
        <taxon>Fungi</taxon>
        <taxon>Dikarya</taxon>
        <taxon>Ascomycota</taxon>
        <taxon>Pezizomycotina</taxon>
        <taxon>Sordariomycetes</taxon>
        <taxon>Xylariomycetidae</taxon>
        <taxon>Amphisphaeriales</taxon>
        <taxon>Apiosporaceae</taxon>
        <taxon>Apiospora</taxon>
    </lineage>
</organism>
<sequence length="211" mass="23974">MTLGGLVQATGIHGLGRYIRRQGLLYPTWCVLTDLRELLNAAPTIESIHVLDLQNRRMKGHRYCYQNIERQYKALCEAHKWPKTQGQMHRPDSEDDSSGRSDKDPGPRSKKATLPRKRKGPEADNIDDDVSSARKARSVSDGKRRKGPPSDNELDNDHDDTSDSDSDSESGEKNPDGEYGSKKQPAIDTHALWRLRYLRFCNRQQQMNSAK</sequence>
<gene>
    <name evidence="2" type="ORF">PG999_006953</name>
</gene>
<feature type="compositionally biased region" description="Basic and acidic residues" evidence="1">
    <location>
        <begin position="170"/>
        <end position="181"/>
    </location>
</feature>
<evidence type="ECO:0000313" key="2">
    <source>
        <dbReference type="EMBL" id="KAK8114884.1"/>
    </source>
</evidence>
<reference evidence="2 3" key="1">
    <citation type="submission" date="2023-01" db="EMBL/GenBank/DDBJ databases">
        <title>Analysis of 21 Apiospora genomes using comparative genomics revels a genus with tremendous synthesis potential of carbohydrate active enzymes and secondary metabolites.</title>
        <authorList>
            <person name="Sorensen T."/>
        </authorList>
    </citation>
    <scope>NUCLEOTIDE SEQUENCE [LARGE SCALE GENOMIC DNA]</scope>
    <source>
        <strain evidence="2 3">CBS 117206</strain>
    </source>
</reference>
<dbReference type="Proteomes" id="UP001392437">
    <property type="component" value="Unassembled WGS sequence"/>
</dbReference>
<feature type="compositionally biased region" description="Basic and acidic residues" evidence="1">
    <location>
        <begin position="89"/>
        <end position="107"/>
    </location>
</feature>
<protein>
    <submittedName>
        <fullName evidence="2">Uncharacterized protein</fullName>
    </submittedName>
</protein>
<evidence type="ECO:0000256" key="1">
    <source>
        <dbReference type="SAM" id="MobiDB-lite"/>
    </source>
</evidence>
<evidence type="ECO:0000313" key="3">
    <source>
        <dbReference type="Proteomes" id="UP001392437"/>
    </source>
</evidence>
<comment type="caution">
    <text evidence="2">The sequence shown here is derived from an EMBL/GenBank/DDBJ whole genome shotgun (WGS) entry which is preliminary data.</text>
</comment>
<accession>A0AAW0QWX4</accession>
<name>A0AAW0QWX4_9PEZI</name>
<feature type="region of interest" description="Disordered" evidence="1">
    <location>
        <begin position="82"/>
        <end position="187"/>
    </location>
</feature>
<dbReference type="AlphaFoldDB" id="A0AAW0QWX4"/>
<feature type="compositionally biased region" description="Basic residues" evidence="1">
    <location>
        <begin position="108"/>
        <end position="119"/>
    </location>
</feature>
<dbReference type="EMBL" id="JAQQWP010000006">
    <property type="protein sequence ID" value="KAK8114884.1"/>
    <property type="molecule type" value="Genomic_DNA"/>
</dbReference>
<proteinExistence type="predicted"/>
<keyword evidence="3" id="KW-1185">Reference proteome</keyword>